<keyword evidence="2" id="KW-1185">Reference proteome</keyword>
<dbReference type="AlphaFoldDB" id="A0A1V9Z2U1"/>
<dbReference type="EMBL" id="JNBR01000470">
    <property type="protein sequence ID" value="OQR92271.1"/>
    <property type="molecule type" value="Genomic_DNA"/>
</dbReference>
<protein>
    <submittedName>
        <fullName evidence="1">Uncharacterized protein</fullName>
    </submittedName>
</protein>
<sequence>MARHVLGSVDLVREITHFQAGVAVEVRPFARCRRATTVIGHFTTFCCPDTAALALHDLHTALLGPWFAIHDDLRRVLAHAPLWRDLLMYYAAFHGRLELLQRLQGRRDLPHLLDVAAWSGHVAVVAYLDQEGFTGCTHRAVDLAAAAGSEEVVAYLLSRRKEGCSERALDGAAARGALDV</sequence>
<dbReference type="PANTHER" id="PTHR46586:SF3">
    <property type="entry name" value="ANKYRIN REPEAT-CONTAINING PROTEIN"/>
    <property type="match status" value="1"/>
</dbReference>
<dbReference type="InterPro" id="IPR036770">
    <property type="entry name" value="Ankyrin_rpt-contain_sf"/>
</dbReference>
<evidence type="ECO:0000313" key="1">
    <source>
        <dbReference type="EMBL" id="OQR92271.1"/>
    </source>
</evidence>
<dbReference type="STRING" id="1202772.A0A1V9Z2U1"/>
<dbReference type="Proteomes" id="UP000243579">
    <property type="component" value="Unassembled WGS sequence"/>
</dbReference>
<dbReference type="SUPFAM" id="SSF48403">
    <property type="entry name" value="Ankyrin repeat"/>
    <property type="match status" value="1"/>
</dbReference>
<organism evidence="1 2">
    <name type="scientific">Achlya hypogyna</name>
    <name type="common">Oomycete</name>
    <name type="synonym">Protoachlya hypogyna</name>
    <dbReference type="NCBI Taxonomy" id="1202772"/>
    <lineage>
        <taxon>Eukaryota</taxon>
        <taxon>Sar</taxon>
        <taxon>Stramenopiles</taxon>
        <taxon>Oomycota</taxon>
        <taxon>Saprolegniomycetes</taxon>
        <taxon>Saprolegniales</taxon>
        <taxon>Achlyaceae</taxon>
        <taxon>Achlya</taxon>
    </lineage>
</organism>
<evidence type="ECO:0000313" key="2">
    <source>
        <dbReference type="Proteomes" id="UP000243579"/>
    </source>
</evidence>
<accession>A0A1V9Z2U1</accession>
<feature type="non-terminal residue" evidence="1">
    <location>
        <position position="180"/>
    </location>
</feature>
<comment type="caution">
    <text evidence="1">The sequence shown here is derived from an EMBL/GenBank/DDBJ whole genome shotgun (WGS) entry which is preliminary data.</text>
</comment>
<name>A0A1V9Z2U1_ACHHY</name>
<dbReference type="OrthoDB" id="74529at2759"/>
<proteinExistence type="predicted"/>
<dbReference type="PANTHER" id="PTHR46586">
    <property type="entry name" value="ANKYRIN REPEAT-CONTAINING PROTEIN"/>
    <property type="match status" value="1"/>
</dbReference>
<dbReference type="Gene3D" id="1.25.40.20">
    <property type="entry name" value="Ankyrin repeat-containing domain"/>
    <property type="match status" value="1"/>
</dbReference>
<reference evidence="1 2" key="1">
    <citation type="journal article" date="2014" name="Genome Biol. Evol.">
        <title>The secreted proteins of Achlya hypogyna and Thraustotheca clavata identify the ancestral oomycete secretome and reveal gene acquisitions by horizontal gene transfer.</title>
        <authorList>
            <person name="Misner I."/>
            <person name="Blouin N."/>
            <person name="Leonard G."/>
            <person name="Richards T.A."/>
            <person name="Lane C.E."/>
        </authorList>
    </citation>
    <scope>NUCLEOTIDE SEQUENCE [LARGE SCALE GENOMIC DNA]</scope>
    <source>
        <strain evidence="1 2">ATCC 48635</strain>
    </source>
</reference>
<gene>
    <name evidence="1" type="ORF">ACHHYP_03870</name>
</gene>
<dbReference type="InterPro" id="IPR052050">
    <property type="entry name" value="SecEffector_AnkRepeat"/>
</dbReference>